<organism evidence="17 18">
    <name type="scientific">Senna tora</name>
    <dbReference type="NCBI Taxonomy" id="362788"/>
    <lineage>
        <taxon>Eukaryota</taxon>
        <taxon>Viridiplantae</taxon>
        <taxon>Streptophyta</taxon>
        <taxon>Embryophyta</taxon>
        <taxon>Tracheophyta</taxon>
        <taxon>Spermatophyta</taxon>
        <taxon>Magnoliopsida</taxon>
        <taxon>eudicotyledons</taxon>
        <taxon>Gunneridae</taxon>
        <taxon>Pentapetalae</taxon>
        <taxon>rosids</taxon>
        <taxon>fabids</taxon>
        <taxon>Fabales</taxon>
        <taxon>Fabaceae</taxon>
        <taxon>Caesalpinioideae</taxon>
        <taxon>Cassia clade</taxon>
        <taxon>Senna</taxon>
    </lineage>
</organism>
<feature type="binding site" evidence="12">
    <location>
        <position position="355"/>
    </location>
    <ligand>
        <name>ATP</name>
        <dbReference type="ChEBI" id="CHEBI:30616"/>
    </ligand>
</feature>
<keyword evidence="2" id="KW-0723">Serine/threonine-protein kinase</keyword>
<dbReference type="InterPro" id="IPR017441">
    <property type="entry name" value="Protein_kinase_ATP_BS"/>
</dbReference>
<dbReference type="Proteomes" id="UP000634136">
    <property type="component" value="Unassembled WGS sequence"/>
</dbReference>
<evidence type="ECO:0000256" key="3">
    <source>
        <dbReference type="ARBA" id="ARBA00022679"/>
    </source>
</evidence>
<feature type="chain" id="PRO_5032640370" evidence="15">
    <location>
        <begin position="27"/>
        <end position="1005"/>
    </location>
</feature>
<dbReference type="InterPro" id="IPR000719">
    <property type="entry name" value="Prot_kinase_dom"/>
</dbReference>
<dbReference type="SMART" id="SM00220">
    <property type="entry name" value="S_TKc"/>
    <property type="match status" value="1"/>
</dbReference>
<keyword evidence="8 12" id="KW-0067">ATP-binding</keyword>
<keyword evidence="6 12" id="KW-0547">Nucleotide-binding</keyword>
<evidence type="ECO:0000256" key="15">
    <source>
        <dbReference type="SAM" id="SignalP"/>
    </source>
</evidence>
<dbReference type="SUPFAM" id="SSF56112">
    <property type="entry name" value="Protein kinase-like (PK-like)"/>
    <property type="match status" value="1"/>
</dbReference>
<comment type="subcellular location">
    <subcellularLocation>
        <location evidence="1">Membrane</location>
        <topology evidence="1">Single-pass membrane protein</topology>
    </subcellularLocation>
</comment>
<feature type="region of interest" description="Disordered" evidence="13">
    <location>
        <begin position="624"/>
        <end position="686"/>
    </location>
</feature>
<dbReference type="Pfam" id="PF07714">
    <property type="entry name" value="PK_Tyr_Ser-Thr"/>
    <property type="match status" value="1"/>
</dbReference>
<dbReference type="OrthoDB" id="1433187at2759"/>
<feature type="signal peptide" evidence="15">
    <location>
        <begin position="1"/>
        <end position="26"/>
    </location>
</feature>
<keyword evidence="17" id="KW-0675">Receptor</keyword>
<evidence type="ECO:0000256" key="10">
    <source>
        <dbReference type="ARBA" id="ARBA00023136"/>
    </source>
</evidence>
<evidence type="ECO:0000256" key="13">
    <source>
        <dbReference type="SAM" id="MobiDB-lite"/>
    </source>
</evidence>
<dbReference type="Gene3D" id="3.30.200.20">
    <property type="entry name" value="Phosphorylase Kinase, domain 1"/>
    <property type="match status" value="1"/>
</dbReference>
<comment type="caution">
    <text evidence="17">The sequence shown here is derived from an EMBL/GenBank/DDBJ whole genome shotgun (WGS) entry which is preliminary data.</text>
</comment>
<feature type="compositionally biased region" description="Polar residues" evidence="13">
    <location>
        <begin position="666"/>
        <end position="686"/>
    </location>
</feature>
<evidence type="ECO:0000256" key="8">
    <source>
        <dbReference type="ARBA" id="ARBA00022840"/>
    </source>
</evidence>
<evidence type="ECO:0000256" key="6">
    <source>
        <dbReference type="ARBA" id="ARBA00022741"/>
    </source>
</evidence>
<dbReference type="EMBL" id="JAAIUW010000006">
    <property type="protein sequence ID" value="KAF7827767.1"/>
    <property type="molecule type" value="Genomic_DNA"/>
</dbReference>
<keyword evidence="5 15" id="KW-0732">Signal</keyword>
<dbReference type="InterPro" id="IPR011009">
    <property type="entry name" value="Kinase-like_dom_sf"/>
</dbReference>
<dbReference type="FunFam" id="1.10.510.10:FF:000161">
    <property type="entry name" value="Wall-associated receptor kinase-like 20"/>
    <property type="match status" value="1"/>
</dbReference>
<name>A0A834WLS0_9FABA</name>
<keyword evidence="7 17" id="KW-0418">Kinase</keyword>
<evidence type="ECO:0000259" key="16">
    <source>
        <dbReference type="PROSITE" id="PS50011"/>
    </source>
</evidence>
<proteinExistence type="predicted"/>
<feature type="transmembrane region" description="Helical" evidence="14">
    <location>
        <begin position="252"/>
        <end position="274"/>
    </location>
</feature>
<keyword evidence="3" id="KW-0808">Transferase</keyword>
<keyword evidence="4 14" id="KW-0812">Transmembrane</keyword>
<evidence type="ECO:0000256" key="11">
    <source>
        <dbReference type="ARBA" id="ARBA00023180"/>
    </source>
</evidence>
<dbReference type="GO" id="GO:0005886">
    <property type="term" value="C:plasma membrane"/>
    <property type="evidence" value="ECO:0007669"/>
    <property type="project" value="UniProtKB-ARBA"/>
</dbReference>
<evidence type="ECO:0000313" key="17">
    <source>
        <dbReference type="EMBL" id="KAF7827767.1"/>
    </source>
</evidence>
<protein>
    <submittedName>
        <fullName evidence="17">LEAF RUST 10 DISEASE-RESISTANCE LOCUS RECEPTOR-LIKE PROTEIN KINASE-like 1.1</fullName>
    </submittedName>
</protein>
<dbReference type="GO" id="GO:0005524">
    <property type="term" value="F:ATP binding"/>
    <property type="evidence" value="ECO:0007669"/>
    <property type="project" value="UniProtKB-UniRule"/>
</dbReference>
<evidence type="ECO:0000256" key="1">
    <source>
        <dbReference type="ARBA" id="ARBA00004167"/>
    </source>
</evidence>
<keyword evidence="18" id="KW-1185">Reference proteome</keyword>
<dbReference type="GO" id="GO:0004674">
    <property type="term" value="F:protein serine/threonine kinase activity"/>
    <property type="evidence" value="ECO:0007669"/>
    <property type="project" value="UniProtKB-KW"/>
</dbReference>
<dbReference type="PANTHER" id="PTHR46008">
    <property type="entry name" value="LEAF RUST 10 DISEASE-RESISTANCE LOCUS RECEPTOR-LIKE PROTEIN KINASE-LIKE 1.4"/>
    <property type="match status" value="1"/>
</dbReference>
<dbReference type="Gene3D" id="1.10.510.10">
    <property type="entry name" value="Transferase(Phosphotransferase) domain 1"/>
    <property type="match status" value="1"/>
</dbReference>
<evidence type="ECO:0000256" key="7">
    <source>
        <dbReference type="ARBA" id="ARBA00022777"/>
    </source>
</evidence>
<dbReference type="FunFam" id="3.30.200.20:FF:000039">
    <property type="entry name" value="receptor-like protein kinase FERONIA"/>
    <property type="match status" value="1"/>
</dbReference>
<evidence type="ECO:0000256" key="12">
    <source>
        <dbReference type="PROSITE-ProRule" id="PRU10141"/>
    </source>
</evidence>
<evidence type="ECO:0000256" key="14">
    <source>
        <dbReference type="SAM" id="Phobius"/>
    </source>
</evidence>
<evidence type="ECO:0000256" key="5">
    <source>
        <dbReference type="ARBA" id="ARBA00022729"/>
    </source>
</evidence>
<dbReference type="PROSITE" id="PS50011">
    <property type="entry name" value="PROTEIN_KINASE_DOM"/>
    <property type="match status" value="1"/>
</dbReference>
<keyword evidence="10 14" id="KW-0472">Membrane</keyword>
<dbReference type="AlphaFoldDB" id="A0A834WLS0"/>
<evidence type="ECO:0000256" key="2">
    <source>
        <dbReference type="ARBA" id="ARBA00022527"/>
    </source>
</evidence>
<gene>
    <name evidence="17" type="ORF">G2W53_018931</name>
</gene>
<dbReference type="PROSITE" id="PS00107">
    <property type="entry name" value="PROTEIN_KINASE_ATP"/>
    <property type="match status" value="1"/>
</dbReference>
<evidence type="ECO:0000313" key="18">
    <source>
        <dbReference type="Proteomes" id="UP000634136"/>
    </source>
</evidence>
<dbReference type="PANTHER" id="PTHR46008:SF50">
    <property type="entry name" value="WALL ASSOCIATED KINASE-LIKE PROTEIN"/>
    <property type="match status" value="1"/>
</dbReference>
<accession>A0A834WLS0</accession>
<evidence type="ECO:0000256" key="4">
    <source>
        <dbReference type="ARBA" id="ARBA00022692"/>
    </source>
</evidence>
<dbReference type="InterPro" id="IPR001245">
    <property type="entry name" value="Ser-Thr/Tyr_kinase_cat_dom"/>
</dbReference>
<keyword evidence="9 14" id="KW-1133">Transmembrane helix</keyword>
<evidence type="ECO:0000256" key="9">
    <source>
        <dbReference type="ARBA" id="ARBA00022989"/>
    </source>
</evidence>
<sequence>MIQVFAFRLLFYTHLTLLLSASYGNGSHDKRPPSFSCGSLGRIHYPFTKAEEPECGLIAIHGCDNSSSDKAIKLENGRSFLVTSILQQDGLNSSLQITSFDQVLHDRLQSNGSCEAFNNNITLPESSPLVSFDIKYNITLYRCNHSLNVSPPTGFIKHLCPDYNIYHYSILSTPNHTELSSFSACSVLVLPKKDLPDTDDLRSFLTGQIVLDVRLSDDCDKCYNRKGGLCSLDSNRSFKCDKASGHKFKVKLALGLGLGLSIGLLGILIMWLLFRRHYKQKYASSNVQLQTTNKNAFDPYLNAESGRAYFDVPLFSYEELEKATNNFDRSRELGTGGFGMVYYGKLQDGRDVAVKRLYDHNYRRLEQFMNEIEILTRMRHKNLVSLYGCTSRHSRELLLVYEYIPNGTVSCHLHGEQAYRGLLPWPIRMKLAIETASALAYLHAHDTIHRDVKTNNILLDSNFQVKVADFGLSRLFPNDVTHVSTAPQGTPGYVDPEYHQCYQLTSKSDVYSFGVVLIELVSSMEAVDMSRHKDEINLANLAIKKIQNSEFGELVDPSLGFESDSNVRRMIVSVGELAFQCLQRDRELRPSMKEVLEMLRRIESGNEELQNMEEVDLHDAVGISHSHSGPMHPSSPPTPDCDETGLLKSTKSLPSPKAVADKRLSDSTTPTGCGSARSTVQKSSSGVSPDFLDFLTNYPSCRILTSSNGLILGRSTKCNNEIELFISNPATKSWLPIPTPDYLKENPDFDINIAFECNNQDSHSDDYMMFCFEAPDEWASSCYGVKFYSPKEGIWKGTEKGFFIGGRPMQFDMHVYHKKAFQFISNCFPSLNKNSPYFRPYIMSYNIEDGESRMIRVPKEARRGSHDSSCKMGIYKWGKARNSDESICLVRLRKCVFTAWVSVDYEASKWRRVLKIRVKAILGIKEEAPVIVRGFKVMNGDYLVFTTKKKVYGYGLGYKNYMKLQEICEHQFDHGGDKVCFTSYSDTLRSCEDGATTLPLTQQSY</sequence>
<keyword evidence="11" id="KW-0325">Glycoprotein</keyword>
<feature type="domain" description="Protein kinase" evidence="16">
    <location>
        <begin position="327"/>
        <end position="609"/>
    </location>
</feature>
<reference evidence="17" key="1">
    <citation type="submission" date="2020-09" db="EMBL/GenBank/DDBJ databases">
        <title>Genome-Enabled Discovery of Anthraquinone Biosynthesis in Senna tora.</title>
        <authorList>
            <person name="Kang S.-H."/>
            <person name="Pandey R.P."/>
            <person name="Lee C.-M."/>
            <person name="Sim J.-S."/>
            <person name="Jeong J.-T."/>
            <person name="Choi B.-S."/>
            <person name="Jung M."/>
            <person name="Ginzburg D."/>
            <person name="Zhao K."/>
            <person name="Won S.Y."/>
            <person name="Oh T.-J."/>
            <person name="Yu Y."/>
            <person name="Kim N.-H."/>
            <person name="Lee O.R."/>
            <person name="Lee T.-H."/>
            <person name="Bashyal P."/>
            <person name="Kim T.-S."/>
            <person name="Lee W.-H."/>
            <person name="Kawkins C."/>
            <person name="Kim C.-K."/>
            <person name="Kim J.S."/>
            <person name="Ahn B.O."/>
            <person name="Rhee S.Y."/>
            <person name="Sohng J.K."/>
        </authorList>
    </citation>
    <scope>NUCLEOTIDE SEQUENCE</scope>
    <source>
        <tissue evidence="17">Leaf</tissue>
    </source>
</reference>